<dbReference type="Proteomes" id="UP000190831">
    <property type="component" value="Chromosome E"/>
</dbReference>
<feature type="domain" description="XPG-I" evidence="4">
    <location>
        <begin position="182"/>
        <end position="251"/>
    </location>
</feature>
<dbReference type="InterPro" id="IPR022039">
    <property type="entry name" value="MKT1_C"/>
</dbReference>
<dbReference type="InterPro" id="IPR006085">
    <property type="entry name" value="XPG_DNA_repair_N"/>
</dbReference>
<dbReference type="GO" id="GO:0003730">
    <property type="term" value="F:mRNA 3'-UTR binding"/>
    <property type="evidence" value="ECO:0007669"/>
    <property type="project" value="TreeGrafter"/>
</dbReference>
<dbReference type="PANTHER" id="PTHR11081">
    <property type="entry name" value="FLAP ENDONUCLEASE FAMILY MEMBER"/>
    <property type="match status" value="1"/>
</dbReference>
<dbReference type="Pfam" id="PF00752">
    <property type="entry name" value="XPG_N"/>
    <property type="match status" value="1"/>
</dbReference>
<dbReference type="Gene3D" id="3.40.50.1010">
    <property type="entry name" value="5'-nuclease"/>
    <property type="match status" value="1"/>
</dbReference>
<evidence type="ECO:0000256" key="3">
    <source>
        <dbReference type="SAM" id="MobiDB-lite"/>
    </source>
</evidence>
<dbReference type="GO" id="GO:0006974">
    <property type="term" value="P:DNA damage response"/>
    <property type="evidence" value="ECO:0007669"/>
    <property type="project" value="UniProtKB-ARBA"/>
</dbReference>
<dbReference type="Pfam" id="PF12246">
    <property type="entry name" value="MKT1_C"/>
    <property type="match status" value="1"/>
</dbReference>
<proteinExistence type="inferred from homology"/>
<feature type="domain" description="XPG N-terminal" evidence="5">
    <location>
        <begin position="1"/>
        <end position="103"/>
    </location>
</feature>
<dbReference type="EMBL" id="LT598488">
    <property type="protein sequence ID" value="SCW02041.1"/>
    <property type="molecule type" value="Genomic_DNA"/>
</dbReference>
<dbReference type="InterPro" id="IPR006086">
    <property type="entry name" value="XPG-I_dom"/>
</dbReference>
<feature type="region of interest" description="Disordered" evidence="3">
    <location>
        <begin position="342"/>
        <end position="370"/>
    </location>
</feature>
<dbReference type="OrthoDB" id="17262at2759"/>
<dbReference type="PANTHER" id="PTHR11081:SF32">
    <property type="entry name" value="POST-TRANSCRIPTIONAL REGULATOR MKT1"/>
    <property type="match status" value="1"/>
</dbReference>
<feature type="compositionally biased region" description="Low complexity" evidence="3">
    <location>
        <begin position="357"/>
        <end position="370"/>
    </location>
</feature>
<evidence type="ECO:0000313" key="6">
    <source>
        <dbReference type="EMBL" id="SCW02041.1"/>
    </source>
</evidence>
<dbReference type="SUPFAM" id="SSF88723">
    <property type="entry name" value="PIN domain-like"/>
    <property type="match status" value="1"/>
</dbReference>
<reference evidence="7" key="1">
    <citation type="submission" date="2016-03" db="EMBL/GenBank/DDBJ databases">
        <authorList>
            <person name="Devillers H."/>
        </authorList>
    </citation>
    <scope>NUCLEOTIDE SEQUENCE [LARGE SCALE GENOMIC DNA]</scope>
</reference>
<dbReference type="InterPro" id="IPR022040">
    <property type="entry name" value="MKT1_N"/>
</dbReference>
<dbReference type="InterPro" id="IPR029060">
    <property type="entry name" value="PIN-like_dom_sf"/>
</dbReference>
<dbReference type="Pfam" id="PF12247">
    <property type="entry name" value="MKT1_N"/>
    <property type="match status" value="1"/>
</dbReference>
<protein>
    <submittedName>
        <fullName evidence="6">LAFE_0E12860g1_1</fullName>
    </submittedName>
</protein>
<gene>
    <name evidence="6" type="ORF">LAFE_0E12860G</name>
</gene>
<evidence type="ECO:0000259" key="5">
    <source>
        <dbReference type="SMART" id="SM00485"/>
    </source>
</evidence>
<name>A0A1G4ME47_LACFM</name>
<dbReference type="InterPro" id="IPR006084">
    <property type="entry name" value="XPG/Rad2"/>
</dbReference>
<dbReference type="AlphaFoldDB" id="A0A1G4ME47"/>
<organism evidence="6 7">
    <name type="scientific">Lachancea fermentati</name>
    <name type="common">Zygosaccharomyces fermentati</name>
    <dbReference type="NCBI Taxonomy" id="4955"/>
    <lineage>
        <taxon>Eukaryota</taxon>
        <taxon>Fungi</taxon>
        <taxon>Dikarya</taxon>
        <taxon>Ascomycota</taxon>
        <taxon>Saccharomycotina</taxon>
        <taxon>Saccharomycetes</taxon>
        <taxon>Saccharomycetales</taxon>
        <taxon>Saccharomycetaceae</taxon>
        <taxon>Lachancea</taxon>
    </lineage>
</organism>
<dbReference type="GO" id="GO:0006417">
    <property type="term" value="P:regulation of translation"/>
    <property type="evidence" value="ECO:0007669"/>
    <property type="project" value="UniProtKB-KW"/>
</dbReference>
<evidence type="ECO:0000256" key="1">
    <source>
        <dbReference type="ARBA" id="ARBA00022845"/>
    </source>
</evidence>
<dbReference type="SMART" id="SM00485">
    <property type="entry name" value="XPGN"/>
    <property type="match status" value="1"/>
</dbReference>
<sequence>MPVKSLESFLFEKGLVGSYPIESLKNATLGIDVDHYVSRLLTSKREQYLDAIGGFPTSLKMYLESDLQVFKEYNITPVFIFSGSAVANQVEASGHYTAAAEEAAAAVNASASGSLGSSGSTTRSVKETILAQRHRGWTQWNNLLANNQSTYIDQPIPPTEAFRYNVPLNTKRFQSDLIHYFISLGIYFQVAPYTSWMQLAYLLQNSYIDAIYGPTDILMLDNVEKFILGMEFPNKEFRFIDKARVLSGLKCSSEEFIDICMAVGNDLQPYTLSPLQVYPPQQLFEMALEMVVNTGTDFYAYQLVNPLNIDNTSSIARYQKGVSALKYMPVLKENGKVELFGENEASNENSKELEDGSISSPTSSNSSEIIPNDVHDVVSQRLPHEYYFYRSVGLISGKLLDAIATGVYPEEPPLDGGSSNSYRNLVRVSAEMFKNKEINLLTQPINRYYQIKPIAQVNWFSPDDPITLTNRMTPSMFDRINHLIVKTDDMDRQFSIYEFINLINKSNNLVNDFVSEKVIFPNSVPISEKLKSSFDILSTSFLRFLTLLEFFEYDHSKKILKPTKWGKILLDFNKLGIDSQFQEAIFIFMTFLKTGVLSLTDETQPSVPLALSKATIRTYPTESSYILILTRVLSLFRLKQKPANYHGPIDKKALIYLDHLDYVKENMNELFESVLISSLTAGEFDRLSLDNIGWQRKIVALMPFKLSSPSTVTSMIWEFYLQKFLHNGHSRGDAMALVMTIFNTYKSVPNLEEELERSLLYLNHFALALKEMADEGLCKPQDYDTFKNALFFATESLAK</sequence>
<comment type="similarity">
    <text evidence="2">Belongs to the XPG/RAD2 endonuclease family.</text>
</comment>
<evidence type="ECO:0000259" key="4">
    <source>
        <dbReference type="SMART" id="SM00484"/>
    </source>
</evidence>
<dbReference type="CDD" id="cd09858">
    <property type="entry name" value="PIN_MKT1"/>
    <property type="match status" value="1"/>
</dbReference>
<keyword evidence="7" id="KW-1185">Reference proteome</keyword>
<dbReference type="SMART" id="SM00484">
    <property type="entry name" value="XPGI"/>
    <property type="match status" value="1"/>
</dbReference>
<keyword evidence="1" id="KW-0810">Translation regulation</keyword>
<dbReference type="GO" id="GO:0004518">
    <property type="term" value="F:nuclease activity"/>
    <property type="evidence" value="ECO:0007669"/>
    <property type="project" value="InterPro"/>
</dbReference>
<dbReference type="STRING" id="4955.A0A1G4ME47"/>
<dbReference type="OMA" id="RFYQTKV"/>
<evidence type="ECO:0000313" key="7">
    <source>
        <dbReference type="Proteomes" id="UP000190831"/>
    </source>
</evidence>
<evidence type="ECO:0000256" key="2">
    <source>
        <dbReference type="ARBA" id="ARBA00024023"/>
    </source>
</evidence>
<accession>A0A1G4ME47</accession>